<evidence type="ECO:0000313" key="2">
    <source>
        <dbReference type="Proteomes" id="UP000812287"/>
    </source>
</evidence>
<dbReference type="GeneID" id="66113145"/>
<keyword evidence="2" id="KW-1185">Reference proteome</keyword>
<sequence length="159" mass="17487">MASSKVKCCKKKAARCGRWKGAEFSRGPETDGADAGLRHASSWLLQARFFVFIRDRWSILSWEVADILETIANHVDQKLMQDGSGIPELNKSGCYRSCGPACTKSFSLELMHEVTIRLAFDFVASPAIETKENIELRVESVGLGLQEFILSSVGGSEGN</sequence>
<protein>
    <submittedName>
        <fullName evidence="1">Uncharacterized protein</fullName>
    </submittedName>
</protein>
<comment type="caution">
    <text evidence="1">The sequence shown here is derived from an EMBL/GenBank/DDBJ whole genome shotgun (WGS) entry which is preliminary data.</text>
</comment>
<proteinExistence type="predicted"/>
<name>A0A9P8AY52_9AGAR</name>
<dbReference type="Proteomes" id="UP000812287">
    <property type="component" value="Unassembled WGS sequence"/>
</dbReference>
<organism evidence="1 2">
    <name type="scientific">Guyanagaster necrorhizus</name>
    <dbReference type="NCBI Taxonomy" id="856835"/>
    <lineage>
        <taxon>Eukaryota</taxon>
        <taxon>Fungi</taxon>
        <taxon>Dikarya</taxon>
        <taxon>Basidiomycota</taxon>
        <taxon>Agaricomycotina</taxon>
        <taxon>Agaricomycetes</taxon>
        <taxon>Agaricomycetidae</taxon>
        <taxon>Agaricales</taxon>
        <taxon>Marasmiineae</taxon>
        <taxon>Physalacriaceae</taxon>
        <taxon>Guyanagaster</taxon>
    </lineage>
</organism>
<reference evidence="1" key="1">
    <citation type="submission" date="2020-11" db="EMBL/GenBank/DDBJ databases">
        <title>Adaptations for nitrogen fixation in a non-lichenized fungal sporocarp promotes dispersal by wood-feeding termites.</title>
        <authorList>
            <consortium name="DOE Joint Genome Institute"/>
            <person name="Koch R.A."/>
            <person name="Yoon G."/>
            <person name="Arayal U."/>
            <person name="Lail K."/>
            <person name="Amirebrahimi M."/>
            <person name="Labutti K."/>
            <person name="Lipzen A."/>
            <person name="Riley R."/>
            <person name="Barry K."/>
            <person name="Henrissat B."/>
            <person name="Grigoriev I.V."/>
            <person name="Herr J.R."/>
            <person name="Aime M.C."/>
        </authorList>
    </citation>
    <scope>NUCLEOTIDE SEQUENCE</scope>
    <source>
        <strain evidence="1">MCA 3950</strain>
    </source>
</reference>
<dbReference type="RefSeq" id="XP_043045590.1">
    <property type="nucleotide sequence ID" value="XM_043190848.1"/>
</dbReference>
<evidence type="ECO:0000313" key="1">
    <source>
        <dbReference type="EMBL" id="KAG7452090.1"/>
    </source>
</evidence>
<accession>A0A9P8AY52</accession>
<dbReference type="EMBL" id="MU250524">
    <property type="protein sequence ID" value="KAG7452090.1"/>
    <property type="molecule type" value="Genomic_DNA"/>
</dbReference>
<dbReference type="AlphaFoldDB" id="A0A9P8AY52"/>
<gene>
    <name evidence="1" type="ORF">BT62DRAFT_999853</name>
</gene>